<evidence type="ECO:0000259" key="3">
    <source>
        <dbReference type="Pfam" id="PF12697"/>
    </source>
</evidence>
<dbReference type="SUPFAM" id="SSF53474">
    <property type="entry name" value="alpha/beta-Hydrolases"/>
    <property type="match status" value="1"/>
</dbReference>
<proteinExistence type="inferred from homology"/>
<evidence type="ECO:0000256" key="1">
    <source>
        <dbReference type="ARBA" id="ARBA00010884"/>
    </source>
</evidence>
<evidence type="ECO:0000313" key="5">
    <source>
        <dbReference type="Proteomes" id="UP000031532"/>
    </source>
</evidence>
<gene>
    <name evidence="4" type="ORF">QH73_0012020</name>
</gene>
<feature type="active site" description="Charge relay system" evidence="2">
    <location>
        <position position="311"/>
    </location>
</feature>
<dbReference type="Proteomes" id="UP000031532">
    <property type="component" value="Unassembled WGS sequence"/>
</dbReference>
<dbReference type="Pfam" id="PF12697">
    <property type="entry name" value="Abhydrolase_6"/>
    <property type="match status" value="1"/>
</dbReference>
<feature type="active site" description="Charge relay system" evidence="2">
    <location>
        <position position="342"/>
    </location>
</feature>
<dbReference type="InterPro" id="IPR012020">
    <property type="entry name" value="ABHD4"/>
</dbReference>
<dbReference type="InterPro" id="IPR050960">
    <property type="entry name" value="AB_hydrolase_4_sf"/>
</dbReference>
<evidence type="ECO:0000256" key="2">
    <source>
        <dbReference type="PIRSR" id="PIRSR005211-1"/>
    </source>
</evidence>
<dbReference type="InterPro" id="IPR000073">
    <property type="entry name" value="AB_hydrolase_1"/>
</dbReference>
<dbReference type="Gene3D" id="3.40.50.1820">
    <property type="entry name" value="alpha/beta hydrolase"/>
    <property type="match status" value="1"/>
</dbReference>
<organism evidence="4 5">
    <name type="scientific">Scytonema millei VB511283</name>
    <dbReference type="NCBI Taxonomy" id="1245923"/>
    <lineage>
        <taxon>Bacteria</taxon>
        <taxon>Bacillati</taxon>
        <taxon>Cyanobacteriota</taxon>
        <taxon>Cyanophyceae</taxon>
        <taxon>Nostocales</taxon>
        <taxon>Scytonemataceae</taxon>
        <taxon>Scytonema</taxon>
    </lineage>
</organism>
<comment type="caution">
    <text evidence="4">The sequence shown here is derived from an EMBL/GenBank/DDBJ whole genome shotgun (WGS) entry which is preliminary data.</text>
</comment>
<dbReference type="RefSeq" id="WP_039714181.1">
    <property type="nucleotide sequence ID" value="NZ_JTJC03000003.1"/>
</dbReference>
<feature type="domain" description="AB hydrolase-1" evidence="3">
    <location>
        <begin position="86"/>
        <end position="347"/>
    </location>
</feature>
<dbReference type="PIRSF" id="PIRSF005211">
    <property type="entry name" value="Ab_hydro_YheT"/>
    <property type="match status" value="1"/>
</dbReference>
<evidence type="ECO:0000313" key="4">
    <source>
        <dbReference type="EMBL" id="NHC35373.1"/>
    </source>
</evidence>
<dbReference type="GO" id="GO:0034338">
    <property type="term" value="F:short-chain carboxylesterase activity"/>
    <property type="evidence" value="ECO:0007669"/>
    <property type="project" value="TreeGrafter"/>
</dbReference>
<keyword evidence="4" id="KW-0378">Hydrolase</keyword>
<protein>
    <submittedName>
        <fullName evidence="4">Alpha/beta fold hydrolase</fullName>
    </submittedName>
</protein>
<accession>A0A9X5E5V2</accession>
<feature type="active site" description="Charge relay system" evidence="2">
    <location>
        <position position="153"/>
    </location>
</feature>
<dbReference type="PANTHER" id="PTHR10794">
    <property type="entry name" value="ABHYDROLASE DOMAIN-CONTAINING PROTEIN"/>
    <property type="match status" value="1"/>
</dbReference>
<dbReference type="PANTHER" id="PTHR10794:SF94">
    <property type="entry name" value="ESTERASE YHET-RELATED"/>
    <property type="match status" value="1"/>
</dbReference>
<keyword evidence="5" id="KW-1185">Reference proteome</keyword>
<dbReference type="OrthoDB" id="457503at2"/>
<dbReference type="InterPro" id="IPR029058">
    <property type="entry name" value="AB_hydrolase_fold"/>
</dbReference>
<name>A0A9X5E5V2_9CYAN</name>
<sequence length="379" mass="42274">MHREQLNSDFTPPWWLRNGLAMTVYTALWASKDWEKTTSHPEPDYEAVIFHGAGEVPIFGWVAIPENPKATIVGTYGITGTLENQWFLRLLGRKAFAQGYAVVLFDWRGHGKTAQLSPTLTSDGLYEGEDFVCIAAQAKAMGCPAPFWFTGFSLGGQLALWGVKAAQNEFGILNSEFGSREDKKQFQSKIQNLKSKISLAPNEIGGAAVICPSLDSNRSLSYLVKHPLGRKLEQTIAKQLKKLAWQIYEAHPGAIDPAAIEKANSIWGFDNELVIEKLGFPSVEAYYEASSGLHILPQLQKPTLIIYAANDPMFDPAIVPDLQAACDRNPQLDLLLTRYGGHVNYMSDRACQQRFADPDPWWAWNRVLEWIDSQLSVDS</sequence>
<reference evidence="4 5" key="1">
    <citation type="journal article" date="2015" name="Genome Announc.">
        <title>Draft Genome Sequence of the Terrestrial Cyanobacterium Scytonema millei VB511283, Isolated from Eastern India.</title>
        <authorList>
            <person name="Sen D."/>
            <person name="Chandrababunaidu M.M."/>
            <person name="Singh D."/>
            <person name="Sanghi N."/>
            <person name="Ghorai A."/>
            <person name="Mishra G.P."/>
            <person name="Madduluri M."/>
            <person name="Adhikary S.P."/>
            <person name="Tripathy S."/>
        </authorList>
    </citation>
    <scope>NUCLEOTIDE SEQUENCE [LARGE SCALE GENOMIC DNA]</scope>
    <source>
        <strain evidence="4 5">VB511283</strain>
    </source>
</reference>
<dbReference type="EMBL" id="JTJC03000003">
    <property type="protein sequence ID" value="NHC35373.1"/>
    <property type="molecule type" value="Genomic_DNA"/>
</dbReference>
<comment type="similarity">
    <text evidence="1">Belongs to the AB hydrolase superfamily. AB hydrolase 4 family.</text>
</comment>
<dbReference type="AlphaFoldDB" id="A0A9X5E5V2"/>
<dbReference type="GO" id="GO:0047372">
    <property type="term" value="F:monoacylglycerol lipase activity"/>
    <property type="evidence" value="ECO:0007669"/>
    <property type="project" value="TreeGrafter"/>
</dbReference>